<dbReference type="Proteomes" id="UP001163846">
    <property type="component" value="Unassembled WGS sequence"/>
</dbReference>
<dbReference type="InterPro" id="IPR040521">
    <property type="entry name" value="KDZ"/>
</dbReference>
<feature type="compositionally biased region" description="Acidic residues" evidence="2">
    <location>
        <begin position="238"/>
        <end position="247"/>
    </location>
</feature>
<dbReference type="Pfam" id="PF18758">
    <property type="entry name" value="KDZ"/>
    <property type="match status" value="1"/>
</dbReference>
<evidence type="ECO:0000313" key="4">
    <source>
        <dbReference type="Proteomes" id="UP001163846"/>
    </source>
</evidence>
<dbReference type="PANTHER" id="PTHR33096:SF1">
    <property type="entry name" value="CXC1-LIKE CYSTEINE CLUSTER ASSOCIATED WITH KDZ TRANSPOSASES DOMAIN-CONTAINING PROTEIN"/>
    <property type="match status" value="1"/>
</dbReference>
<name>A0AA38U7S7_9AGAR</name>
<dbReference type="AlphaFoldDB" id="A0AA38U7S7"/>
<evidence type="ECO:0008006" key="5">
    <source>
        <dbReference type="Google" id="ProtNLM"/>
    </source>
</evidence>
<accession>A0AA38U7S7</accession>
<reference evidence="3" key="1">
    <citation type="submission" date="2022-08" db="EMBL/GenBank/DDBJ databases">
        <authorList>
            <consortium name="DOE Joint Genome Institute"/>
            <person name="Min B."/>
            <person name="Riley R."/>
            <person name="Sierra-Patev S."/>
            <person name="Naranjo-Ortiz M."/>
            <person name="Looney B."/>
            <person name="Konkel Z."/>
            <person name="Slot J.C."/>
            <person name="Sakamoto Y."/>
            <person name="Steenwyk J.L."/>
            <person name="Rokas A."/>
            <person name="Carro J."/>
            <person name="Camarero S."/>
            <person name="Ferreira P."/>
            <person name="Molpeceres G."/>
            <person name="Ruiz-Duenas F.J."/>
            <person name="Serrano A."/>
            <person name="Henrissat B."/>
            <person name="Drula E."/>
            <person name="Hughes K.W."/>
            <person name="Mata J.L."/>
            <person name="Ishikawa N.K."/>
            <person name="Vargas-Isla R."/>
            <person name="Ushijima S."/>
            <person name="Smith C.A."/>
            <person name="Ahrendt S."/>
            <person name="Andreopoulos W."/>
            <person name="He G."/>
            <person name="Labutti K."/>
            <person name="Lipzen A."/>
            <person name="Ng V."/>
            <person name="Sandor L."/>
            <person name="Barry K."/>
            <person name="Martinez A.T."/>
            <person name="Xiao Y."/>
            <person name="Gibbons J.G."/>
            <person name="Terashima K."/>
            <person name="Hibbett D.S."/>
            <person name="Grigoriev I.V."/>
        </authorList>
    </citation>
    <scope>NUCLEOTIDE SEQUENCE</scope>
    <source>
        <strain evidence="3">TFB9207</strain>
    </source>
</reference>
<evidence type="ECO:0000256" key="1">
    <source>
        <dbReference type="SAM" id="Coils"/>
    </source>
</evidence>
<gene>
    <name evidence="3" type="ORF">F5878DRAFT_545718</name>
</gene>
<feature type="compositionally biased region" description="Acidic residues" evidence="2">
    <location>
        <begin position="843"/>
        <end position="852"/>
    </location>
</feature>
<comment type="caution">
    <text evidence="3">The sequence shown here is derived from an EMBL/GenBank/DDBJ whole genome shotgun (WGS) entry which is preliminary data.</text>
</comment>
<feature type="coiled-coil region" evidence="1">
    <location>
        <begin position="443"/>
        <end position="470"/>
    </location>
</feature>
<evidence type="ECO:0000313" key="3">
    <source>
        <dbReference type="EMBL" id="KAJ3833909.1"/>
    </source>
</evidence>
<proteinExistence type="predicted"/>
<feature type="region of interest" description="Disordered" evidence="2">
    <location>
        <begin position="826"/>
        <end position="852"/>
    </location>
</feature>
<feature type="region of interest" description="Disordered" evidence="2">
    <location>
        <begin position="791"/>
        <end position="813"/>
    </location>
</feature>
<protein>
    <recommendedName>
        <fullName evidence="5">CxC1-like cysteine cluster associated with KDZ transposases domain-containing protein</fullName>
    </recommendedName>
</protein>
<dbReference type="PANTHER" id="PTHR33096">
    <property type="entry name" value="CXC2 DOMAIN-CONTAINING PROTEIN"/>
    <property type="match status" value="1"/>
</dbReference>
<feature type="region of interest" description="Disordered" evidence="2">
    <location>
        <begin position="222"/>
        <end position="247"/>
    </location>
</feature>
<keyword evidence="1" id="KW-0175">Coiled coil</keyword>
<dbReference type="EMBL" id="MU806612">
    <property type="protein sequence ID" value="KAJ3833909.1"/>
    <property type="molecule type" value="Genomic_DNA"/>
</dbReference>
<organism evidence="3 4">
    <name type="scientific">Lentinula raphanica</name>
    <dbReference type="NCBI Taxonomy" id="153919"/>
    <lineage>
        <taxon>Eukaryota</taxon>
        <taxon>Fungi</taxon>
        <taxon>Dikarya</taxon>
        <taxon>Basidiomycota</taxon>
        <taxon>Agaricomycotina</taxon>
        <taxon>Agaricomycetes</taxon>
        <taxon>Agaricomycetidae</taxon>
        <taxon>Agaricales</taxon>
        <taxon>Marasmiineae</taxon>
        <taxon>Omphalotaceae</taxon>
        <taxon>Lentinula</taxon>
    </lineage>
</organism>
<sequence>MTDAYIHWKYHEQPTITTFSDPSAVPTVDGWDFDIEILDIHSLDCVAVIPRDSETSIAVALVKAGYLGTTPINPSIAIALRTLELFYTLRLFKASLSVEAFTKTLCHIRRIPYRRAYRTNVSDAFDIYLTLRRKVDARVSKELGQDTPNYRVLHSCPPCNYKLSGETPLIFKRMFVVDGNNSLKRLKSIGNRQVADKREFNDSDYYLSTTFVNRFSEEVTKTKSTKSTTGQTSLNVPVEDEQDDDNDWVDVEGDPTDGVTPDDDLAHCTDNWKASSADSNKRMWGGFQESGIFASACRHGFILWICDMICSGELAKYPLAIVAKALEVYHTNWLMGYDIGCSFACTIARSSLGAEFKTKRCRTSVNAFHGYSHNAKCQQSNHPNNITGMGLEDLETLERIFSASNQLASVTRYMSAYRRRVFIDLFFQQWDRDKYQSLATFLHNNYIQALQIINEDASRLQAELQKLDLTEDDIEAYWKEQKEHFDSLEEENNQDLQAMEYVSLLQKLQGLNKSLEAGNFNLATQTPADYAFVNASSSYSTNLSETRRIETKRKYLQEERNTILFKVAQMETVLDIHRRWEPQDAEYRKALKYMNKQTYREALLRLHRLVVQRLWELHKMNLSQTGYKMRTQIAAALQKRSKAIRGAVAKYNNAALNLEPPRPTVDWVKVSHYSFLDQFDILADTRYSMMEKPWAKPVIWELMMQVRRVSRAREEILRLNVELRRLHTSIVDEEQHFDVVLQRLESSGSPLHSPVLEYVQRRMGVNKLLLARIRNTYALPGFTGTPYAGTRESSIASDITPPSHDPAVSSNAVSSNVLPSTIHSATHETNAENQRSISHAEDSDNDGAEEDDDELVSYVSALTDYITNVTT</sequence>
<evidence type="ECO:0000256" key="2">
    <source>
        <dbReference type="SAM" id="MobiDB-lite"/>
    </source>
</evidence>
<keyword evidence="4" id="KW-1185">Reference proteome</keyword>